<evidence type="ECO:0000313" key="4">
    <source>
        <dbReference type="Proteomes" id="UP000249799"/>
    </source>
</evidence>
<proteinExistence type="predicted"/>
<dbReference type="PROSITE" id="PS00455">
    <property type="entry name" value="AMP_BINDING"/>
    <property type="match status" value="1"/>
</dbReference>
<dbReference type="InterPro" id="IPR020845">
    <property type="entry name" value="AMP-binding_CS"/>
</dbReference>
<dbReference type="GO" id="GO:0016020">
    <property type="term" value="C:membrane"/>
    <property type="evidence" value="ECO:0007669"/>
    <property type="project" value="TreeGrafter"/>
</dbReference>
<dbReference type="Pfam" id="PF00501">
    <property type="entry name" value="AMP-binding"/>
    <property type="match status" value="1"/>
</dbReference>
<dbReference type="CDD" id="cd05907">
    <property type="entry name" value="VL_LC_FACS_like"/>
    <property type="match status" value="1"/>
</dbReference>
<dbReference type="InterPro" id="IPR042099">
    <property type="entry name" value="ANL_N_sf"/>
</dbReference>
<organism evidence="3 4">
    <name type="scientific">Bradymonas sediminis</name>
    <dbReference type="NCBI Taxonomy" id="1548548"/>
    <lineage>
        <taxon>Bacteria</taxon>
        <taxon>Deltaproteobacteria</taxon>
        <taxon>Bradymonadales</taxon>
        <taxon>Bradymonadaceae</taxon>
        <taxon>Bradymonas</taxon>
    </lineage>
</organism>
<evidence type="ECO:0000256" key="1">
    <source>
        <dbReference type="ARBA" id="ARBA00022741"/>
    </source>
</evidence>
<gene>
    <name evidence="3" type="ORF">DN745_15410</name>
</gene>
<keyword evidence="4" id="KW-1185">Reference proteome</keyword>
<protein>
    <submittedName>
        <fullName evidence="3">Long-chain fatty acid--CoA ligase</fullName>
    </submittedName>
</protein>
<dbReference type="Gene3D" id="3.40.50.12780">
    <property type="entry name" value="N-terminal domain of ligase-like"/>
    <property type="match status" value="1"/>
</dbReference>
<dbReference type="Proteomes" id="UP000249799">
    <property type="component" value="Chromosome"/>
</dbReference>
<dbReference type="GO" id="GO:0004467">
    <property type="term" value="F:long-chain fatty acid-CoA ligase activity"/>
    <property type="evidence" value="ECO:0007669"/>
    <property type="project" value="TreeGrafter"/>
</dbReference>
<dbReference type="GO" id="GO:0005524">
    <property type="term" value="F:ATP binding"/>
    <property type="evidence" value="ECO:0007669"/>
    <property type="project" value="UniProtKB-KW"/>
</dbReference>
<keyword evidence="3" id="KW-0436">Ligase</keyword>
<dbReference type="SUPFAM" id="SSF56801">
    <property type="entry name" value="Acetyl-CoA synthetase-like"/>
    <property type="match status" value="1"/>
</dbReference>
<dbReference type="OrthoDB" id="9803968at2"/>
<dbReference type="KEGG" id="bsed:DN745_15410"/>
<dbReference type="PANTHER" id="PTHR43272:SF33">
    <property type="entry name" value="AMP-BINDING DOMAIN-CONTAINING PROTEIN-RELATED"/>
    <property type="match status" value="1"/>
</dbReference>
<reference evidence="3 4" key="1">
    <citation type="submission" date="2018-06" db="EMBL/GenBank/DDBJ databases">
        <title>Lujinxingia sediminis gen. nov. sp. nov., a new facultative anaerobic member of the class Deltaproteobacteria, and proposal of Lujinxingaceae fam. nov.</title>
        <authorList>
            <person name="Guo L.-Y."/>
            <person name="Li C.-M."/>
            <person name="Wang S."/>
            <person name="Du Z.-J."/>
        </authorList>
    </citation>
    <scope>NUCLEOTIDE SEQUENCE [LARGE SCALE GENOMIC DNA]</scope>
    <source>
        <strain evidence="3 4">FA350</strain>
    </source>
</reference>
<name>A0A2Z4FPT2_9DELT</name>
<keyword evidence="2" id="KW-0067">ATP-binding</keyword>
<dbReference type="InterPro" id="IPR000873">
    <property type="entry name" value="AMP-dep_synth/lig_dom"/>
</dbReference>
<accession>A0A2Z4FPT2</accession>
<evidence type="ECO:0000313" key="3">
    <source>
        <dbReference type="EMBL" id="AWV90634.1"/>
    </source>
</evidence>
<dbReference type="PANTHER" id="PTHR43272">
    <property type="entry name" value="LONG-CHAIN-FATTY-ACID--COA LIGASE"/>
    <property type="match status" value="1"/>
</dbReference>
<evidence type="ECO:0000256" key="2">
    <source>
        <dbReference type="ARBA" id="ARBA00022840"/>
    </source>
</evidence>
<dbReference type="AlphaFoldDB" id="A0A2Z4FPT2"/>
<dbReference type="RefSeq" id="WP_111336193.1">
    <property type="nucleotide sequence ID" value="NZ_CP030032.1"/>
</dbReference>
<dbReference type="Pfam" id="PF23562">
    <property type="entry name" value="AMP-binding_C_3"/>
    <property type="match status" value="1"/>
</dbReference>
<sequence>MSGFETLVDLFEQTIEKHPNNPLFGVKKGGSYKWTSYQEFGQKVDACRGALAVRGVEKGDTVAIIADNSVEWAVSAYATYGLGAAFCPMYTVQMPKDWKFILDDSDAKVVMVANEKIYEQVKELAIETVTSIIFFEGDTQHPDYFQNVLVDGAANPTPSTHPKPDDIATFIYTSGTTGNPKGVRLSHKNLTSNVQGVAEVFPIDQSEVSLSFLPWAHSFGQTVELHMLMSRGASMGLAENVSTIIANLAEVRPTILMSVPRIFNRIYDGVQKKMEQEGGIKKVLFDMAINNAVSAREQREKSGKVGFMTKVKGDVLDNLVFSKVRARFGGRLKFAVSGGAALSPEVARFIDNLNIQVYEGYGLTETSPIVSANIPGHVKIGSVGLPLPGVKVTIRDVDGYPSGTGEVCVNGPNVMLGYHKLPEATAEVLDDDHTFHTGDLGRIDDDGFLWILGRIKEQYKLENGKYVVPSPIEEQLKLSPFINQMMLDGANKPYNVALIVVDEESLSDWLKDNNIPREGALTNEKVRALYADEIKRFGNSMKSYELPKSFVLIDQEFTPENDMLTPSLKVKRRIVLQSYGKMLEELYN</sequence>
<keyword evidence="1" id="KW-0547">Nucleotide-binding</keyword>
<dbReference type="EMBL" id="CP030032">
    <property type="protein sequence ID" value="AWV90634.1"/>
    <property type="molecule type" value="Genomic_DNA"/>
</dbReference>